<evidence type="ECO:0000313" key="2">
    <source>
        <dbReference type="EMBL" id="PXX97044.1"/>
    </source>
</evidence>
<dbReference type="AlphaFoldDB" id="A0A2V3ZT61"/>
<dbReference type="Proteomes" id="UP000248079">
    <property type="component" value="Unassembled WGS sequence"/>
</dbReference>
<evidence type="ECO:0000256" key="1">
    <source>
        <dbReference type="SAM" id="MobiDB-lite"/>
    </source>
</evidence>
<gene>
    <name evidence="2" type="ORF">DF185_18645</name>
</gene>
<comment type="caution">
    <text evidence="2">The sequence shown here is derived from an EMBL/GenBank/DDBJ whole genome shotgun (WGS) entry which is preliminary data.</text>
</comment>
<keyword evidence="3" id="KW-1185">Reference proteome</keyword>
<feature type="compositionally biased region" description="Acidic residues" evidence="1">
    <location>
        <begin position="10"/>
        <end position="22"/>
    </location>
</feature>
<sequence length="123" mass="14515">MSALTFQSCDVEDPSNEDETEEFREDIRKYNNSFKHEFGIKVIDVRTKENIDFTYYYYVEYMEDGEKKTSDVKSKYCSGPKTILYNADKCYVVKVTSSGYKKWTGKRKMPINGETVTFKLSWQ</sequence>
<reference evidence="2 3" key="1">
    <citation type="submission" date="2018-05" db="EMBL/GenBank/DDBJ databases">
        <title>Marinifilum breve JC075T sp. nov., a marine bacterium isolated from Yongle Blue Hole in the South China Sea.</title>
        <authorList>
            <person name="Fu T."/>
        </authorList>
    </citation>
    <scope>NUCLEOTIDE SEQUENCE [LARGE SCALE GENOMIC DNA]</scope>
    <source>
        <strain evidence="2 3">JC075</strain>
    </source>
</reference>
<organism evidence="2 3">
    <name type="scientific">Marinifilum breve</name>
    <dbReference type="NCBI Taxonomy" id="2184082"/>
    <lineage>
        <taxon>Bacteria</taxon>
        <taxon>Pseudomonadati</taxon>
        <taxon>Bacteroidota</taxon>
        <taxon>Bacteroidia</taxon>
        <taxon>Marinilabiliales</taxon>
        <taxon>Marinifilaceae</taxon>
    </lineage>
</organism>
<protein>
    <submittedName>
        <fullName evidence="2">Uncharacterized protein</fullName>
    </submittedName>
</protein>
<name>A0A2V3ZT61_9BACT</name>
<dbReference type="EMBL" id="QFLI01000010">
    <property type="protein sequence ID" value="PXX97044.1"/>
    <property type="molecule type" value="Genomic_DNA"/>
</dbReference>
<proteinExistence type="predicted"/>
<accession>A0A2V3ZT61</accession>
<feature type="region of interest" description="Disordered" evidence="1">
    <location>
        <begin position="1"/>
        <end position="22"/>
    </location>
</feature>
<evidence type="ECO:0000313" key="3">
    <source>
        <dbReference type="Proteomes" id="UP000248079"/>
    </source>
</evidence>